<accession>A0A8H3I6B1</accession>
<dbReference type="PANTHER" id="PTHR19959">
    <property type="entry name" value="KINESIN LIGHT CHAIN"/>
    <property type="match status" value="1"/>
</dbReference>
<dbReference type="SUPFAM" id="SSF81901">
    <property type="entry name" value="HCP-like"/>
    <property type="match status" value="1"/>
</dbReference>
<name>A0A8H3I6B1_9AGAM</name>
<evidence type="ECO:0000313" key="2">
    <source>
        <dbReference type="EMBL" id="CAE7229967.1"/>
    </source>
</evidence>
<sequence>MTLSKMDSSMQRELMKTNEEIESLAGVLSQSPEDDPNVPQVLFVLAHAHKKRFDFRQELDDIHKAIEYASTVLSQTPNDSRNLPRLLSFLGGVYNQRFKRLGDMNDLVNAIEFESRAVTMISDDHPAKPWCLSSLAVSHKDRFERLGEPGDIDKAIEYDTRAVAATPKGDPALSQRLAKLGTSQMYRFMRLDDLNDLEKAIESQYHALEIAPKDSPNVPGMLINLGNSHGIRFQRLGQMNDLEKAIEYIFRALAVIPDGHPNLPTCLHNLGVSHKNRFQHLGDMDDLEKSIEYESRALVLTPDGHPHLPGILANLGSAYHNRFMRVGELEDIEKAIGYESRAVVLTPEGHQELPWWLSNLGLYHMRRFARLGEQNDLEKSHEYEARALDLTPEDHPGLRVQLANLGVSHSNQFRRLGKLDDMEKAIQYKARALALTPRDHPALPEQLANLAVSYSDRFAHLGNEADLEIAIDYHSQALALTPEGHPDFSSWLSNIASFYKKRFTHLGNANDLEKAIEYEARALAAASDDHPKLCWWHFNHALSYILYSRHSEDPSHLQQSLRHFRIAGMSLAGAPRDRFRNAREWASLASEDPALSVIEAYQTTLDLLPQVIWLGATTTQRYEDLETTETLAVDAAHAAIVSSDYSLALEWLEHARCMVWNQNLALRTPLDPLEAFHPSIAGRLKAVANELHSVGLSSREEQALSSSLTSAEEVGQRHRQLAKEYNQLLNQVHTLPGFEDFLRPVKSDRLMLAAHDGPVVVINCHHDRCDALIVLPQQASVTHVPLPSFNGQKAQTTRLELRILVESSRTGERGAERRPMPVVDQGSDFGGVLAVLWYDVVKPVLDRLGYTNNDQTDNLPHITWCPTGAMTFLPLHAAGDYDQPRSRVFDYVVSSYTPTLTALLESAPHSHNGDCRVLAVGQANTPGHAPLPGTTMELEHVKTQVQSKANYTQLIDTQANVATVLDEMERHDWVHLACHAHQNVSDAKQSGFFLHGGVLDLDAINRRSFKGKGLAFLSACQTATGDEKLPDEAVHLASGMLMAGYTSVIATMWSVHDEDAPFVADKVYGQLMNEGKLGNGEAGKALHHAVARLRDRVGDKEYSRWVPYIHIGS</sequence>
<dbReference type="AlphaFoldDB" id="A0A8H3I6B1"/>
<evidence type="ECO:0000313" key="3">
    <source>
        <dbReference type="Proteomes" id="UP000663827"/>
    </source>
</evidence>
<proteinExistence type="predicted"/>
<gene>
    <name evidence="2" type="ORF">RDB_LOCUS184038</name>
</gene>
<dbReference type="PANTHER" id="PTHR19959:SF119">
    <property type="entry name" value="FUNGAL LIPASE-LIKE DOMAIN-CONTAINING PROTEIN"/>
    <property type="match status" value="1"/>
</dbReference>
<comment type="caution">
    <text evidence="2">The sequence shown here is derived from an EMBL/GenBank/DDBJ whole genome shotgun (WGS) entry which is preliminary data.</text>
</comment>
<dbReference type="EMBL" id="CAJNJQ010006508">
    <property type="protein sequence ID" value="CAE7229967.1"/>
    <property type="molecule type" value="Genomic_DNA"/>
</dbReference>
<dbReference type="SUPFAM" id="SSF48452">
    <property type="entry name" value="TPR-like"/>
    <property type="match status" value="1"/>
</dbReference>
<feature type="domain" description="CHAT" evidence="1">
    <location>
        <begin position="834"/>
        <end position="1113"/>
    </location>
</feature>
<evidence type="ECO:0000259" key="1">
    <source>
        <dbReference type="Pfam" id="PF12770"/>
    </source>
</evidence>
<dbReference type="InterPro" id="IPR024983">
    <property type="entry name" value="CHAT_dom"/>
</dbReference>
<dbReference type="Proteomes" id="UP000663827">
    <property type="component" value="Unassembled WGS sequence"/>
</dbReference>
<dbReference type="InterPro" id="IPR011990">
    <property type="entry name" value="TPR-like_helical_dom_sf"/>
</dbReference>
<dbReference type="Gene3D" id="1.25.40.10">
    <property type="entry name" value="Tetratricopeptide repeat domain"/>
    <property type="match status" value="3"/>
</dbReference>
<dbReference type="Pfam" id="PF12770">
    <property type="entry name" value="CHAT"/>
    <property type="match status" value="1"/>
</dbReference>
<organism evidence="2 3">
    <name type="scientific">Rhizoctonia solani</name>
    <dbReference type="NCBI Taxonomy" id="456999"/>
    <lineage>
        <taxon>Eukaryota</taxon>
        <taxon>Fungi</taxon>
        <taxon>Dikarya</taxon>
        <taxon>Basidiomycota</taxon>
        <taxon>Agaricomycotina</taxon>
        <taxon>Agaricomycetes</taxon>
        <taxon>Cantharellales</taxon>
        <taxon>Ceratobasidiaceae</taxon>
        <taxon>Rhizoctonia</taxon>
    </lineage>
</organism>
<protein>
    <recommendedName>
        <fullName evidence="1">CHAT domain-containing protein</fullName>
    </recommendedName>
</protein>
<reference evidence="2" key="1">
    <citation type="submission" date="2021-01" db="EMBL/GenBank/DDBJ databases">
        <authorList>
            <person name="Kaushik A."/>
        </authorList>
    </citation>
    <scope>NUCLEOTIDE SEQUENCE</scope>
    <source>
        <strain evidence="2">AG5</strain>
    </source>
</reference>